<protein>
    <recommendedName>
        <fullName evidence="5">NAD-dependent epimerase/dehydratase domain-containing protein</fullName>
    </recommendedName>
</protein>
<reference evidence="6 7" key="1">
    <citation type="journal article" date="2016" name="Nat. Commun.">
        <title>Thousands of microbial genomes shed light on interconnected biogeochemical processes in an aquifer system.</title>
        <authorList>
            <person name="Anantharaman K."/>
            <person name="Brown C.T."/>
            <person name="Hug L.A."/>
            <person name="Sharon I."/>
            <person name="Castelle C.J."/>
            <person name="Probst A.J."/>
            <person name="Thomas B.C."/>
            <person name="Singh A."/>
            <person name="Wilkins M.J."/>
            <person name="Karaoz U."/>
            <person name="Brodie E.L."/>
            <person name="Williams K.H."/>
            <person name="Hubbard S.S."/>
            <person name="Banfield J.F."/>
        </authorList>
    </citation>
    <scope>NUCLEOTIDE SEQUENCE [LARGE SCALE GENOMIC DNA]</scope>
</reference>
<comment type="cofactor">
    <cofactor evidence="1">
        <name>NAD(+)</name>
        <dbReference type="ChEBI" id="CHEBI:57540"/>
    </cofactor>
</comment>
<dbReference type="PANTHER" id="PTHR43078">
    <property type="entry name" value="UDP-GLUCURONIC ACID DECARBOXYLASE-RELATED"/>
    <property type="match status" value="1"/>
</dbReference>
<dbReference type="GO" id="GO:0070403">
    <property type="term" value="F:NAD+ binding"/>
    <property type="evidence" value="ECO:0007669"/>
    <property type="project" value="InterPro"/>
</dbReference>
<feature type="domain" description="NAD-dependent epimerase/dehydratase" evidence="5">
    <location>
        <begin position="3"/>
        <end position="246"/>
    </location>
</feature>
<evidence type="ECO:0000256" key="4">
    <source>
        <dbReference type="ARBA" id="ARBA00023239"/>
    </source>
</evidence>
<dbReference type="EMBL" id="MFMW01000026">
    <property type="protein sequence ID" value="OGG86787.1"/>
    <property type="molecule type" value="Genomic_DNA"/>
</dbReference>
<proteinExistence type="predicted"/>
<dbReference type="Proteomes" id="UP000179136">
    <property type="component" value="Unassembled WGS sequence"/>
</dbReference>
<gene>
    <name evidence="6" type="ORF">A3B87_01575</name>
</gene>
<evidence type="ECO:0000259" key="5">
    <source>
        <dbReference type="Pfam" id="PF01370"/>
    </source>
</evidence>
<dbReference type="PANTHER" id="PTHR43078:SF6">
    <property type="entry name" value="UDP-GLUCURONIC ACID DECARBOXYLASE 1"/>
    <property type="match status" value="1"/>
</dbReference>
<dbReference type="GO" id="GO:0048040">
    <property type="term" value="F:UDP-glucuronate decarboxylase activity"/>
    <property type="evidence" value="ECO:0007669"/>
    <property type="project" value="TreeGrafter"/>
</dbReference>
<keyword evidence="2" id="KW-0210">Decarboxylase</keyword>
<dbReference type="GO" id="GO:0042732">
    <property type="term" value="P:D-xylose metabolic process"/>
    <property type="evidence" value="ECO:0007669"/>
    <property type="project" value="InterPro"/>
</dbReference>
<evidence type="ECO:0000313" key="7">
    <source>
        <dbReference type="Proteomes" id="UP000179136"/>
    </source>
</evidence>
<evidence type="ECO:0000256" key="1">
    <source>
        <dbReference type="ARBA" id="ARBA00001911"/>
    </source>
</evidence>
<keyword evidence="4" id="KW-0456">Lyase</keyword>
<dbReference type="Pfam" id="PF01370">
    <property type="entry name" value="Epimerase"/>
    <property type="match status" value="1"/>
</dbReference>
<dbReference type="InterPro" id="IPR044516">
    <property type="entry name" value="UXS-like"/>
</dbReference>
<dbReference type="Gene3D" id="3.40.50.720">
    <property type="entry name" value="NAD(P)-binding Rossmann-like Domain"/>
    <property type="match status" value="1"/>
</dbReference>
<organism evidence="6 7">
    <name type="scientific">Candidatus Kuenenbacteria bacterium RIFCSPHIGHO2_02_FULL_39_13</name>
    <dbReference type="NCBI Taxonomy" id="1798561"/>
    <lineage>
        <taxon>Bacteria</taxon>
        <taxon>Candidatus Kueneniibacteriota</taxon>
    </lineage>
</organism>
<dbReference type="STRING" id="1798561.A3B87_01575"/>
<comment type="caution">
    <text evidence="6">The sequence shown here is derived from an EMBL/GenBank/DDBJ whole genome shotgun (WGS) entry which is preliminary data.</text>
</comment>
<name>A0A1F6FLP1_9BACT</name>
<evidence type="ECO:0000256" key="2">
    <source>
        <dbReference type="ARBA" id="ARBA00022793"/>
    </source>
</evidence>
<keyword evidence="3" id="KW-0520">NAD</keyword>
<evidence type="ECO:0000256" key="3">
    <source>
        <dbReference type="ARBA" id="ARBA00023027"/>
    </source>
</evidence>
<dbReference type="InterPro" id="IPR001509">
    <property type="entry name" value="Epimerase_deHydtase"/>
</dbReference>
<dbReference type="InterPro" id="IPR036291">
    <property type="entry name" value="NAD(P)-bd_dom_sf"/>
</dbReference>
<dbReference type="SUPFAM" id="SSF51735">
    <property type="entry name" value="NAD(P)-binding Rossmann-fold domains"/>
    <property type="match status" value="1"/>
</dbReference>
<dbReference type="AlphaFoldDB" id="A0A1F6FLP1"/>
<evidence type="ECO:0000313" key="6">
    <source>
        <dbReference type="EMBL" id="OGG86787.1"/>
    </source>
</evidence>
<dbReference type="GO" id="GO:0005737">
    <property type="term" value="C:cytoplasm"/>
    <property type="evidence" value="ECO:0007669"/>
    <property type="project" value="TreeGrafter"/>
</dbReference>
<accession>A0A1F6FLP1</accession>
<sequence length="316" mass="35390">MTILITGGAGFIGSNLAEKLLRANQTVIAVDNLITGSFENIRDLLAKYPNFKFFKLDVTSQEFSAGFQPGKIKLDRIYHLACPTGVLNCLRLSEEMIDTCSFGSKRVLSLARDHHCPIVVTSTAEVYGDPEIFPQVESYNGNVSTTGERSSYEEGKRFSEAMVAMFVRKYKVKAKIARVFNAYGPRMSAHDMRVHAQFINRALKNQPLSVFGSGRQTRTFCYITDTLDGLIKIMDKGKQGEIYNLGSNQPTTINELAKTVIKLANSKSKIKHRPHKITDHKHRLPAIKKLKALGWQRRVELAQGTLKMIAYVKSSN</sequence>